<protein>
    <submittedName>
        <fullName evidence="1">Uncharacterized protein</fullName>
    </submittedName>
</protein>
<sequence>MTTAMTTATTSATTMVSKLFTRELPCLTETMMVEIALVSQEPPYLIFLCRRVGLHLLGRRLHVMVCRTMLPFTLVAGILMEALGWSQQKDMVVQVLPEKKSNRQLPGLKPVLVFRSPR</sequence>
<dbReference type="EMBL" id="ML120443">
    <property type="protein sequence ID" value="RPA94028.1"/>
    <property type="molecule type" value="Genomic_DNA"/>
</dbReference>
<reference evidence="1 2" key="1">
    <citation type="journal article" date="2018" name="Nat. Ecol. Evol.">
        <title>Pezizomycetes genomes reveal the molecular basis of ectomycorrhizal truffle lifestyle.</title>
        <authorList>
            <person name="Murat C."/>
            <person name="Payen T."/>
            <person name="Noel B."/>
            <person name="Kuo A."/>
            <person name="Morin E."/>
            <person name="Chen J."/>
            <person name="Kohler A."/>
            <person name="Krizsan K."/>
            <person name="Balestrini R."/>
            <person name="Da Silva C."/>
            <person name="Montanini B."/>
            <person name="Hainaut M."/>
            <person name="Levati E."/>
            <person name="Barry K.W."/>
            <person name="Belfiori B."/>
            <person name="Cichocki N."/>
            <person name="Clum A."/>
            <person name="Dockter R.B."/>
            <person name="Fauchery L."/>
            <person name="Guy J."/>
            <person name="Iotti M."/>
            <person name="Le Tacon F."/>
            <person name="Lindquist E.A."/>
            <person name="Lipzen A."/>
            <person name="Malagnac F."/>
            <person name="Mello A."/>
            <person name="Molinier V."/>
            <person name="Miyauchi S."/>
            <person name="Poulain J."/>
            <person name="Riccioni C."/>
            <person name="Rubini A."/>
            <person name="Sitrit Y."/>
            <person name="Splivallo R."/>
            <person name="Traeger S."/>
            <person name="Wang M."/>
            <person name="Zifcakova L."/>
            <person name="Wipf D."/>
            <person name="Zambonelli A."/>
            <person name="Paolocci F."/>
            <person name="Nowrousian M."/>
            <person name="Ottonello S."/>
            <person name="Baldrian P."/>
            <person name="Spatafora J.W."/>
            <person name="Henrissat B."/>
            <person name="Nagy L.G."/>
            <person name="Aury J.M."/>
            <person name="Wincker P."/>
            <person name="Grigoriev I.V."/>
            <person name="Bonfante P."/>
            <person name="Martin F.M."/>
        </authorList>
    </citation>
    <scope>NUCLEOTIDE SEQUENCE [LARGE SCALE GENOMIC DNA]</scope>
    <source>
        <strain evidence="1 2">120613-1</strain>
    </source>
</reference>
<evidence type="ECO:0000313" key="1">
    <source>
        <dbReference type="EMBL" id="RPA94028.1"/>
    </source>
</evidence>
<organism evidence="1 2">
    <name type="scientific">Choiromyces venosus 120613-1</name>
    <dbReference type="NCBI Taxonomy" id="1336337"/>
    <lineage>
        <taxon>Eukaryota</taxon>
        <taxon>Fungi</taxon>
        <taxon>Dikarya</taxon>
        <taxon>Ascomycota</taxon>
        <taxon>Pezizomycotina</taxon>
        <taxon>Pezizomycetes</taxon>
        <taxon>Pezizales</taxon>
        <taxon>Tuberaceae</taxon>
        <taxon>Choiromyces</taxon>
    </lineage>
</organism>
<name>A0A3N4JAK6_9PEZI</name>
<evidence type="ECO:0000313" key="2">
    <source>
        <dbReference type="Proteomes" id="UP000276215"/>
    </source>
</evidence>
<proteinExistence type="predicted"/>
<gene>
    <name evidence="1" type="ORF">L873DRAFT_1478536</name>
</gene>
<dbReference type="AlphaFoldDB" id="A0A3N4JAK6"/>
<dbReference type="Proteomes" id="UP000276215">
    <property type="component" value="Unassembled WGS sequence"/>
</dbReference>
<keyword evidence="2" id="KW-1185">Reference proteome</keyword>
<accession>A0A3N4JAK6</accession>